<evidence type="ECO:0000256" key="1">
    <source>
        <dbReference type="SAM" id="MobiDB-lite"/>
    </source>
</evidence>
<feature type="domain" description="Phosphodiester glycosidase" evidence="4">
    <location>
        <begin position="251"/>
        <end position="423"/>
    </location>
</feature>
<dbReference type="Pfam" id="PF09992">
    <property type="entry name" value="NAGPA"/>
    <property type="match status" value="1"/>
</dbReference>
<protein>
    <recommendedName>
        <fullName evidence="7">Calcineurin-like phosphoesterase domain-containing protein</fullName>
    </recommendedName>
</protein>
<proteinExistence type="predicted"/>
<feature type="region of interest" description="Disordered" evidence="1">
    <location>
        <begin position="35"/>
        <end position="62"/>
    </location>
</feature>
<dbReference type="PANTHER" id="PTHR40446:SF2">
    <property type="entry name" value="N-ACETYLGLUCOSAMINE-1-PHOSPHODIESTER ALPHA-N-ACETYLGLUCOSAMINIDASE"/>
    <property type="match status" value="1"/>
</dbReference>
<dbReference type="Pfam" id="PF00149">
    <property type="entry name" value="Metallophos"/>
    <property type="match status" value="1"/>
</dbReference>
<organism evidence="5 6">
    <name type="scientific">Knoellia locipacati</name>
    <dbReference type="NCBI Taxonomy" id="882824"/>
    <lineage>
        <taxon>Bacteria</taxon>
        <taxon>Bacillati</taxon>
        <taxon>Actinomycetota</taxon>
        <taxon>Actinomycetes</taxon>
        <taxon>Micrococcales</taxon>
        <taxon>Intrasporangiaceae</taxon>
        <taxon>Knoellia</taxon>
    </lineage>
</organism>
<dbReference type="RefSeq" id="WP_147066474.1">
    <property type="nucleotide sequence ID" value="NZ_BAABDN010000003.1"/>
</dbReference>
<keyword evidence="2" id="KW-0732">Signal</keyword>
<dbReference type="GO" id="GO:0016787">
    <property type="term" value="F:hydrolase activity"/>
    <property type="evidence" value="ECO:0007669"/>
    <property type="project" value="InterPro"/>
</dbReference>
<feature type="domain" description="Calcineurin-like phosphoesterase" evidence="3">
    <location>
        <begin position="801"/>
        <end position="982"/>
    </location>
</feature>
<dbReference type="Gene3D" id="3.60.21.10">
    <property type="match status" value="1"/>
</dbReference>
<evidence type="ECO:0000313" key="6">
    <source>
        <dbReference type="Proteomes" id="UP000321793"/>
    </source>
</evidence>
<evidence type="ECO:0000313" key="5">
    <source>
        <dbReference type="EMBL" id="GEQ14919.1"/>
    </source>
</evidence>
<evidence type="ECO:0000259" key="4">
    <source>
        <dbReference type="Pfam" id="PF09992"/>
    </source>
</evidence>
<dbReference type="OrthoDB" id="9809781at2"/>
<evidence type="ECO:0008006" key="7">
    <source>
        <dbReference type="Google" id="ProtNLM"/>
    </source>
</evidence>
<dbReference type="EMBL" id="BKBA01000011">
    <property type="protein sequence ID" value="GEQ14919.1"/>
    <property type="molecule type" value="Genomic_DNA"/>
</dbReference>
<dbReference type="SUPFAM" id="SSF56300">
    <property type="entry name" value="Metallo-dependent phosphatases"/>
    <property type="match status" value="1"/>
</dbReference>
<reference evidence="5 6" key="1">
    <citation type="submission" date="2019-07" db="EMBL/GenBank/DDBJ databases">
        <title>Whole genome shotgun sequence of Knoellia locipacati NBRC 109775.</title>
        <authorList>
            <person name="Hosoyama A."/>
            <person name="Uohara A."/>
            <person name="Ohji S."/>
            <person name="Ichikawa N."/>
        </authorList>
    </citation>
    <scope>NUCLEOTIDE SEQUENCE [LARGE SCALE GENOMIC DNA]</scope>
    <source>
        <strain evidence="5 6">NBRC 109775</strain>
    </source>
</reference>
<keyword evidence="6" id="KW-1185">Reference proteome</keyword>
<dbReference type="Gene3D" id="2.60.40.1080">
    <property type="match status" value="1"/>
</dbReference>
<dbReference type="InterPro" id="IPR018711">
    <property type="entry name" value="NAGPA"/>
</dbReference>
<evidence type="ECO:0000256" key="2">
    <source>
        <dbReference type="SAM" id="SignalP"/>
    </source>
</evidence>
<accession>A0A512T401</accession>
<dbReference type="PANTHER" id="PTHR40446">
    <property type="entry name" value="N-ACETYLGLUCOSAMINE-1-PHOSPHODIESTER ALPHA-N-ACETYLGLUCOSAMINIDASE"/>
    <property type="match status" value="1"/>
</dbReference>
<dbReference type="Proteomes" id="UP000321793">
    <property type="component" value="Unassembled WGS sequence"/>
</dbReference>
<comment type="caution">
    <text evidence="5">The sequence shown here is derived from an EMBL/GenBank/DDBJ whole genome shotgun (WGS) entry which is preliminary data.</text>
</comment>
<name>A0A512T401_9MICO</name>
<dbReference type="AlphaFoldDB" id="A0A512T401"/>
<dbReference type="InterPro" id="IPR004843">
    <property type="entry name" value="Calcineurin-like_PHP"/>
</dbReference>
<feature type="compositionally biased region" description="Low complexity" evidence="1">
    <location>
        <begin position="35"/>
        <end position="46"/>
    </location>
</feature>
<dbReference type="InterPro" id="IPR029052">
    <property type="entry name" value="Metallo-depent_PP-like"/>
</dbReference>
<evidence type="ECO:0000259" key="3">
    <source>
        <dbReference type="Pfam" id="PF00149"/>
    </source>
</evidence>
<gene>
    <name evidence="5" type="ORF">KLO01_29660</name>
</gene>
<feature type="signal peptide" evidence="2">
    <location>
        <begin position="1"/>
        <end position="32"/>
    </location>
</feature>
<feature type="chain" id="PRO_5022191158" description="Calcineurin-like phosphoesterase domain-containing protein" evidence="2">
    <location>
        <begin position="33"/>
        <end position="1148"/>
    </location>
</feature>
<sequence>MTPPSLSSRLRRTAVVAFAALPLVVAAPTAYAAPGGPDATGTAPVTSGADPSTGRVPAASSDLAEPRVLAPTAVQTANRLWLSDVTRPVAPAVSLRSFEWLDAGGFMRGDLLKVDLAAGSVRPDYINAAKVASASPLTELADPRRTVAAVNGDYFDINNSNAPQGGAKKLDGTIVKGPNPGHNRALGVGADGLGRISSMFLQGTVSWSGTSTTLDGLNQSAIPANGVTAFTPAWGAYTRSRVTGGATKVREVIVRDGAVESVATTAGEGQLAPSQVALVGRGTGADRLAGLAVGDKVALDYSLRNDGDNLAMAISGNTMLLEDGAVVPQGDTAIHPRTAVGFDADGSTMFLLTVDGRMADSRGMTYAETGAFLKEVGADDAINLDGGGSSTMLAREAGEDDLDVENQPSDGGLRPVPDGIGLFADAGSGQVRGLRLVTASDEENPDLLRAFPGLTRQLTGLGHDETYAPVATTPAYRATNAATVSPTGLVKPSAPGTTTVTAQIGAVKESLDLTVLGALQRLRPSVDKVSILDPTQPATFRIVGSDANGFETPLEAGDVTLDADDSLVSVTGDGVDFTVRAKPGVTTGALVVRATARGVVTHVPVAIGSVSTTLSTFDEAASWRFTQARAAGSVEPAPGREGGTGLKMTYDFTQSTATRVGYARPPTPITITQGQPLALGVWVHGDGKGAWTSFGISDGQGKAASLYGPYVTWTGWKYMEVPVPQTLPGPVTLNFVATIETGAARSYTGAVVLDDLTVKTAPPVSAPATPVAQDPVVQQHTALSTTGEQFTYAVMSDGQFTADNQSLVPAVRRTMREIVASRPDFVVITGDLVDTGYPADFALAKKVIDEELTAKGLRWYYLPGNHEIYGPGSTSNFSAVFGETHHSFVHKGTRFVLLDSSTGTLRGGGFDQWQMLRSALDDAERNDAVHGVVVGWHHPPRDPSPVKGSQMTDRVEAETVEGWLSDFRLRSGKGALFVGGHVGAFSAGRVDAVPYVVNGNSGKAPSTSPDEGGFSGWTTVRIDPEAPRTPGARLFRADPAAPGPHSWARVQIRPHVDELTVSAPSVAVGESAPVATTVIQGTRSFPLAYPVSAAWSGNGVHVGSGRAPGSAVAAYDPATGRLTGLRAGTGTLTVVVNGVSRTATVTVG</sequence>